<proteinExistence type="predicted"/>
<organism evidence="3 4">
    <name type="scientific">Rhypophila decipiens</name>
    <dbReference type="NCBI Taxonomy" id="261697"/>
    <lineage>
        <taxon>Eukaryota</taxon>
        <taxon>Fungi</taxon>
        <taxon>Dikarya</taxon>
        <taxon>Ascomycota</taxon>
        <taxon>Pezizomycotina</taxon>
        <taxon>Sordariomycetes</taxon>
        <taxon>Sordariomycetidae</taxon>
        <taxon>Sordariales</taxon>
        <taxon>Naviculisporaceae</taxon>
        <taxon>Rhypophila</taxon>
    </lineage>
</organism>
<reference evidence="3" key="2">
    <citation type="submission" date="2023-05" db="EMBL/GenBank/DDBJ databases">
        <authorList>
            <consortium name="Lawrence Berkeley National Laboratory"/>
            <person name="Steindorff A."/>
            <person name="Hensen N."/>
            <person name="Bonometti L."/>
            <person name="Westerberg I."/>
            <person name="Brannstrom I.O."/>
            <person name="Guillou S."/>
            <person name="Cros-Aarteil S."/>
            <person name="Calhoun S."/>
            <person name="Haridas S."/>
            <person name="Kuo A."/>
            <person name="Mondo S."/>
            <person name="Pangilinan J."/>
            <person name="Riley R."/>
            <person name="Labutti K."/>
            <person name="Andreopoulos B."/>
            <person name="Lipzen A."/>
            <person name="Chen C."/>
            <person name="Yanf M."/>
            <person name="Daum C."/>
            <person name="Ng V."/>
            <person name="Clum A."/>
            <person name="Ohm R."/>
            <person name="Martin F."/>
            <person name="Silar P."/>
            <person name="Natvig D."/>
            <person name="Lalanne C."/>
            <person name="Gautier V."/>
            <person name="Ament-Velasquez S.L."/>
            <person name="Kruys A."/>
            <person name="Hutchinson M.I."/>
            <person name="Powell A.J."/>
            <person name="Barry K."/>
            <person name="Miller A.N."/>
            <person name="Grigoriev I.V."/>
            <person name="Debuchy R."/>
            <person name="Gladieux P."/>
            <person name="Thoren M.H."/>
            <person name="Johannesson H."/>
        </authorList>
    </citation>
    <scope>NUCLEOTIDE SEQUENCE</scope>
    <source>
        <strain evidence="3">PSN293</strain>
    </source>
</reference>
<protein>
    <submittedName>
        <fullName evidence="3">Uncharacterized protein</fullName>
    </submittedName>
</protein>
<reference evidence="3" key="1">
    <citation type="journal article" date="2023" name="Mol. Phylogenet. Evol.">
        <title>Genome-scale phylogeny and comparative genomics of the fungal order Sordariales.</title>
        <authorList>
            <person name="Hensen N."/>
            <person name="Bonometti L."/>
            <person name="Westerberg I."/>
            <person name="Brannstrom I.O."/>
            <person name="Guillou S."/>
            <person name="Cros-Aarteil S."/>
            <person name="Calhoun S."/>
            <person name="Haridas S."/>
            <person name="Kuo A."/>
            <person name="Mondo S."/>
            <person name="Pangilinan J."/>
            <person name="Riley R."/>
            <person name="LaButti K."/>
            <person name="Andreopoulos B."/>
            <person name="Lipzen A."/>
            <person name="Chen C."/>
            <person name="Yan M."/>
            <person name="Daum C."/>
            <person name="Ng V."/>
            <person name="Clum A."/>
            <person name="Steindorff A."/>
            <person name="Ohm R.A."/>
            <person name="Martin F."/>
            <person name="Silar P."/>
            <person name="Natvig D.O."/>
            <person name="Lalanne C."/>
            <person name="Gautier V."/>
            <person name="Ament-Velasquez S.L."/>
            <person name="Kruys A."/>
            <person name="Hutchinson M.I."/>
            <person name="Powell A.J."/>
            <person name="Barry K."/>
            <person name="Miller A.N."/>
            <person name="Grigoriev I.V."/>
            <person name="Debuchy R."/>
            <person name="Gladieux P."/>
            <person name="Hiltunen Thoren M."/>
            <person name="Johannesson H."/>
        </authorList>
    </citation>
    <scope>NUCLEOTIDE SEQUENCE</scope>
    <source>
        <strain evidence="3">PSN293</strain>
    </source>
</reference>
<evidence type="ECO:0000313" key="3">
    <source>
        <dbReference type="EMBL" id="KAK4213820.1"/>
    </source>
</evidence>
<name>A0AAN7BAC8_9PEZI</name>
<evidence type="ECO:0000256" key="1">
    <source>
        <dbReference type="SAM" id="MobiDB-lite"/>
    </source>
</evidence>
<accession>A0AAN7BAC8</accession>
<evidence type="ECO:0000313" key="4">
    <source>
        <dbReference type="Proteomes" id="UP001301769"/>
    </source>
</evidence>
<dbReference type="EMBL" id="MU858103">
    <property type="protein sequence ID" value="KAK4213820.1"/>
    <property type="molecule type" value="Genomic_DNA"/>
</dbReference>
<comment type="caution">
    <text evidence="3">The sequence shown here is derived from an EMBL/GenBank/DDBJ whole genome shotgun (WGS) entry which is preliminary data.</text>
</comment>
<keyword evidence="4" id="KW-1185">Reference proteome</keyword>
<keyword evidence="2" id="KW-0812">Transmembrane</keyword>
<keyword evidence="2" id="KW-0472">Membrane</keyword>
<dbReference type="Proteomes" id="UP001301769">
    <property type="component" value="Unassembled WGS sequence"/>
</dbReference>
<keyword evidence="2" id="KW-1133">Transmembrane helix</keyword>
<sequence length="628" mass="70004">MEDMSTHCKRNRRENTNPSLFRIWRIEIFCMLGSVICLIAMAVVLYVVNNRPLQSLTLHLNLNTIVTLLVALSKGFFMVPVTEALGQWKWNWFHGRPRSVGWLLVLDSASRSLIGALDLIVQAGLKHVASLGAFIYVTSIIMSLATQEVIFYRSELVPTKTQARIWSAETQELSRPKYVAALIDKSVIKEILRYQDAWQQVPGSGVIYCPSVDCTFPLFESVSICMESADITSHLQVNEIKDLTHSSYNSIDAWPKELSNSTTGIDISIPPVLSVALPSPFNMFYYLVPINKSVVFPEDQVPYQMGILNWVLIQAWQKNNWPRDMDTSPISPSQIPDYEVTAVEVLVHACVKTYNISVSNGTNLFQTTPSEINFWRDDDEPSAMEPRTGPLVCTRSKTGDPVCQDHRGRPSPNVSTEQVPPPLKILSKTSGSSHSIGGDTLTFIAKSLSRHLAGWGFSMAAYDNQSSNQGADTFASVRLASIFDPLSYKETDKDTPRALFQNITESLNGLVLESIAVRHHDISGTAWVSTTVVEVRWAWLSFLAVEIVLVAVFLIWTVIETNKMGVKVWKNSTLATMLTLDEESRRAVVNQMGAATSHLGDGHVHLRLMDDQLVYAGNKTPHGHIQPQ</sequence>
<feature type="region of interest" description="Disordered" evidence="1">
    <location>
        <begin position="381"/>
        <end position="422"/>
    </location>
</feature>
<gene>
    <name evidence="3" type="ORF">QBC37DRAFT_482760</name>
</gene>
<feature type="transmembrane region" description="Helical" evidence="2">
    <location>
        <begin position="537"/>
        <end position="559"/>
    </location>
</feature>
<evidence type="ECO:0000256" key="2">
    <source>
        <dbReference type="SAM" id="Phobius"/>
    </source>
</evidence>
<dbReference type="Pfam" id="PF11374">
    <property type="entry name" value="DUF3176"/>
    <property type="match status" value="1"/>
</dbReference>
<feature type="transmembrane region" description="Helical" evidence="2">
    <location>
        <begin position="23"/>
        <end position="48"/>
    </location>
</feature>
<dbReference type="InterPro" id="IPR021514">
    <property type="entry name" value="DUF3176"/>
</dbReference>
<dbReference type="PANTHER" id="PTHR35394:SF5">
    <property type="entry name" value="DUF3176 DOMAIN-CONTAINING PROTEIN"/>
    <property type="match status" value="1"/>
</dbReference>
<dbReference type="PANTHER" id="PTHR35394">
    <property type="entry name" value="DUF3176 DOMAIN-CONTAINING PROTEIN"/>
    <property type="match status" value="1"/>
</dbReference>
<dbReference type="AlphaFoldDB" id="A0AAN7BAC8"/>